<evidence type="ECO:0000256" key="3">
    <source>
        <dbReference type="ARBA" id="ARBA00022771"/>
    </source>
</evidence>
<evidence type="ECO:0000313" key="11">
    <source>
        <dbReference type="Proteomes" id="UP000014254"/>
    </source>
</evidence>
<dbReference type="GO" id="GO:0000122">
    <property type="term" value="P:negative regulation of transcription by RNA polymerase II"/>
    <property type="evidence" value="ECO:0007669"/>
    <property type="project" value="TreeGrafter"/>
</dbReference>
<dbReference type="Pfam" id="PF00320">
    <property type="entry name" value="GATA"/>
    <property type="match status" value="1"/>
</dbReference>
<dbReference type="EMBL" id="KE123963">
    <property type="protein sequence ID" value="EPB87689.1"/>
    <property type="molecule type" value="Genomic_DNA"/>
</dbReference>
<dbReference type="GO" id="GO:0008270">
    <property type="term" value="F:zinc ion binding"/>
    <property type="evidence" value="ECO:0007669"/>
    <property type="project" value="UniProtKB-KW"/>
</dbReference>
<dbReference type="InterPro" id="IPR000679">
    <property type="entry name" value="Znf_GATA"/>
</dbReference>
<keyword evidence="5" id="KW-0539">Nucleus</keyword>
<dbReference type="SUPFAM" id="SSF57716">
    <property type="entry name" value="Glucocorticoid receptor-like (DNA-binding domain)"/>
    <property type="match status" value="1"/>
</dbReference>
<feature type="compositionally biased region" description="Low complexity" evidence="8">
    <location>
        <begin position="135"/>
        <end position="146"/>
    </location>
</feature>
<evidence type="ECO:0000256" key="1">
    <source>
        <dbReference type="ARBA" id="ARBA00004123"/>
    </source>
</evidence>
<feature type="region of interest" description="Disordered" evidence="8">
    <location>
        <begin position="303"/>
        <end position="354"/>
    </location>
</feature>
<keyword evidence="3 6" id="KW-0863">Zinc-finger</keyword>
<evidence type="ECO:0000256" key="6">
    <source>
        <dbReference type="PROSITE-ProRule" id="PRU00094"/>
    </source>
</evidence>
<dbReference type="PROSITE" id="PS00344">
    <property type="entry name" value="GATA_ZN_FINGER_1"/>
    <property type="match status" value="1"/>
</dbReference>
<dbReference type="OMA" id="ILCANCE"/>
<dbReference type="STRING" id="1220926.S2JCZ7"/>
<dbReference type="SMART" id="SM00401">
    <property type="entry name" value="ZnF_GATA"/>
    <property type="match status" value="1"/>
</dbReference>
<protein>
    <recommendedName>
        <fullName evidence="9">GATA-type domain-containing protein</fullName>
    </recommendedName>
</protein>
<dbReference type="InParanoid" id="S2JCZ7"/>
<proteinExistence type="predicted"/>
<dbReference type="GO" id="GO:0005634">
    <property type="term" value="C:nucleus"/>
    <property type="evidence" value="ECO:0007669"/>
    <property type="project" value="UniProtKB-SubCell"/>
</dbReference>
<dbReference type="InterPro" id="IPR013088">
    <property type="entry name" value="Znf_NHR/GATA"/>
</dbReference>
<name>S2JCZ7_MUCC1</name>
<keyword evidence="2" id="KW-0479">Metal-binding</keyword>
<feature type="compositionally biased region" description="Basic residues" evidence="8">
    <location>
        <begin position="306"/>
        <end position="319"/>
    </location>
</feature>
<dbReference type="AlphaFoldDB" id="S2JCZ7"/>
<comment type="subcellular location">
    <subcellularLocation>
        <location evidence="1">Nucleus</location>
    </subcellularLocation>
</comment>
<evidence type="ECO:0000256" key="2">
    <source>
        <dbReference type="ARBA" id="ARBA00022723"/>
    </source>
</evidence>
<evidence type="ECO:0000313" key="10">
    <source>
        <dbReference type="EMBL" id="EPB87689.1"/>
    </source>
</evidence>
<dbReference type="PRINTS" id="PR00619">
    <property type="entry name" value="GATAZNFINGER"/>
</dbReference>
<keyword evidence="4" id="KW-0862">Zinc</keyword>
<dbReference type="OrthoDB" id="515401at2759"/>
<dbReference type="PANTHER" id="PTHR10071">
    <property type="entry name" value="TRANSCRIPTION FACTOR GATA FAMILY MEMBER"/>
    <property type="match status" value="1"/>
</dbReference>
<dbReference type="Proteomes" id="UP000014254">
    <property type="component" value="Unassembled WGS sequence"/>
</dbReference>
<keyword evidence="7" id="KW-0175">Coiled coil</keyword>
<evidence type="ECO:0000256" key="7">
    <source>
        <dbReference type="SAM" id="Coils"/>
    </source>
</evidence>
<dbReference type="VEuPathDB" id="FungiDB:HMPREF1544_05470"/>
<dbReference type="GO" id="GO:0045944">
    <property type="term" value="P:positive regulation of transcription by RNA polymerase II"/>
    <property type="evidence" value="ECO:0007669"/>
    <property type="project" value="TreeGrafter"/>
</dbReference>
<feature type="coiled-coil region" evidence="7">
    <location>
        <begin position="265"/>
        <end position="292"/>
    </location>
</feature>
<dbReference type="PROSITE" id="PS50114">
    <property type="entry name" value="GATA_ZN_FINGER_2"/>
    <property type="match status" value="1"/>
</dbReference>
<evidence type="ECO:0000256" key="5">
    <source>
        <dbReference type="ARBA" id="ARBA00023242"/>
    </source>
</evidence>
<feature type="compositionally biased region" description="Low complexity" evidence="8">
    <location>
        <begin position="178"/>
        <end position="188"/>
    </location>
</feature>
<dbReference type="Gene3D" id="3.30.50.10">
    <property type="entry name" value="Erythroid Transcription Factor GATA-1, subunit A"/>
    <property type="match status" value="1"/>
</dbReference>
<evidence type="ECO:0000256" key="4">
    <source>
        <dbReference type="ARBA" id="ARBA00022833"/>
    </source>
</evidence>
<feature type="domain" description="GATA-type" evidence="9">
    <location>
        <begin position="76"/>
        <end position="129"/>
    </location>
</feature>
<feature type="region of interest" description="Disordered" evidence="8">
    <location>
        <begin position="128"/>
        <end position="219"/>
    </location>
</feature>
<organism evidence="10 11">
    <name type="scientific">Mucor circinelloides f. circinelloides (strain 1006PhL)</name>
    <name type="common">Mucormycosis agent</name>
    <name type="synonym">Calyptromyces circinelloides</name>
    <dbReference type="NCBI Taxonomy" id="1220926"/>
    <lineage>
        <taxon>Eukaryota</taxon>
        <taxon>Fungi</taxon>
        <taxon>Fungi incertae sedis</taxon>
        <taxon>Mucoromycota</taxon>
        <taxon>Mucoromycotina</taxon>
        <taxon>Mucoromycetes</taxon>
        <taxon>Mucorales</taxon>
        <taxon>Mucorineae</taxon>
        <taxon>Mucoraceae</taxon>
        <taxon>Mucor</taxon>
    </lineage>
</organism>
<dbReference type="CDD" id="cd00202">
    <property type="entry name" value="ZnF_GATA"/>
    <property type="match status" value="1"/>
</dbReference>
<keyword evidence="11" id="KW-1185">Reference proteome</keyword>
<dbReference type="GO" id="GO:0000978">
    <property type="term" value="F:RNA polymerase II cis-regulatory region sequence-specific DNA binding"/>
    <property type="evidence" value="ECO:0007669"/>
    <property type="project" value="TreeGrafter"/>
</dbReference>
<evidence type="ECO:0000259" key="9">
    <source>
        <dbReference type="PROSITE" id="PS50114"/>
    </source>
</evidence>
<dbReference type="PANTHER" id="PTHR10071:SF281">
    <property type="entry name" value="BOX A-BINDING FACTOR-RELATED"/>
    <property type="match status" value="1"/>
</dbReference>
<gene>
    <name evidence="10" type="ORF">HMPREF1544_05470</name>
</gene>
<feature type="compositionally biased region" description="Low complexity" evidence="8">
    <location>
        <begin position="338"/>
        <end position="350"/>
    </location>
</feature>
<reference evidence="11" key="1">
    <citation type="submission" date="2013-05" db="EMBL/GenBank/DDBJ databases">
        <title>The Genome sequence of Mucor circinelloides f. circinelloides 1006PhL.</title>
        <authorList>
            <consortium name="The Broad Institute Genomics Platform"/>
            <person name="Cuomo C."/>
            <person name="Earl A."/>
            <person name="Findley K."/>
            <person name="Lee S.C."/>
            <person name="Walker B."/>
            <person name="Young S."/>
            <person name="Zeng Q."/>
            <person name="Gargeya S."/>
            <person name="Fitzgerald M."/>
            <person name="Haas B."/>
            <person name="Abouelleil A."/>
            <person name="Allen A.W."/>
            <person name="Alvarado L."/>
            <person name="Arachchi H.M."/>
            <person name="Berlin A.M."/>
            <person name="Chapman S.B."/>
            <person name="Gainer-Dewar J."/>
            <person name="Goldberg J."/>
            <person name="Griggs A."/>
            <person name="Gujja S."/>
            <person name="Hansen M."/>
            <person name="Howarth C."/>
            <person name="Imamovic A."/>
            <person name="Ireland A."/>
            <person name="Larimer J."/>
            <person name="McCowan C."/>
            <person name="Murphy C."/>
            <person name="Pearson M."/>
            <person name="Poon T.W."/>
            <person name="Priest M."/>
            <person name="Roberts A."/>
            <person name="Saif S."/>
            <person name="Shea T."/>
            <person name="Sisk P."/>
            <person name="Sykes S."/>
            <person name="Wortman J."/>
            <person name="Nusbaum C."/>
            <person name="Birren B."/>
        </authorList>
    </citation>
    <scope>NUCLEOTIDE SEQUENCE [LARGE SCALE GENOMIC DNA]</scope>
    <source>
        <strain evidence="11">1006PhL</strain>
    </source>
</reference>
<evidence type="ECO:0000256" key="8">
    <source>
        <dbReference type="SAM" id="MobiDB-lite"/>
    </source>
</evidence>
<sequence>MVYTTFQDQQMKARKRSLTRCVECQSSFRPHLWGRESGKGPVCDHCSNGGKDYSQQEESPSSMEKEILMDLASNKNDENIICANCQATTTPLWRRDATGKTICNACGLYYKLHHVHRPATMMRTVIKRRKRCPSSDKQQQHPPQKQQKLDDDKKSASSPTFKHNYTPSPPTPTKQQLPPAAAASSAVVRKMSFDDNCSTSSSSGSSNGSIGGGRHSPDLIMYPEDNNPKVMAWPQHHHHKLEENNRFTLPPIHTYYKQPTHCTQHDSLHSQRQELQREVTRLSQLLSNTVAKLSDIDFAIANPQQQHHHHSHHHHHHSQHCTCPSSNSSAAPSPPLLPSSSSSISSNSSESDYDPTLIQEQQVARSLLSLASTNTNSNLGTRLPPISLVNH</sequence>
<feature type="compositionally biased region" description="Low complexity" evidence="8">
    <location>
        <begin position="198"/>
        <end position="208"/>
    </location>
</feature>
<dbReference type="eggNOG" id="KOG1601">
    <property type="taxonomic scope" value="Eukaryota"/>
</dbReference>
<accession>S2JCZ7</accession>
<dbReference type="InterPro" id="IPR039355">
    <property type="entry name" value="Transcription_factor_GATA"/>
</dbReference>
<dbReference type="GO" id="GO:0000981">
    <property type="term" value="F:DNA-binding transcription factor activity, RNA polymerase II-specific"/>
    <property type="evidence" value="ECO:0007669"/>
    <property type="project" value="TreeGrafter"/>
</dbReference>